<dbReference type="OrthoDB" id="3650424at2759"/>
<feature type="compositionally biased region" description="Polar residues" evidence="1">
    <location>
        <begin position="175"/>
        <end position="184"/>
    </location>
</feature>
<dbReference type="AlphaFoldDB" id="A0A8H6R9T7"/>
<feature type="compositionally biased region" description="Basic residues" evidence="1">
    <location>
        <begin position="209"/>
        <end position="218"/>
    </location>
</feature>
<reference evidence="2" key="1">
    <citation type="submission" date="2020-04" db="EMBL/GenBank/DDBJ databases">
        <title>Draft genome resource of the tomato pathogen Pseudocercospora fuligena.</title>
        <authorList>
            <person name="Zaccaron A."/>
        </authorList>
    </citation>
    <scope>NUCLEOTIDE SEQUENCE</scope>
    <source>
        <strain evidence="2">PF001</strain>
    </source>
</reference>
<gene>
    <name evidence="2" type="ORF">HII31_12189</name>
</gene>
<dbReference type="Proteomes" id="UP000660729">
    <property type="component" value="Unassembled WGS sequence"/>
</dbReference>
<protein>
    <recommendedName>
        <fullName evidence="4">Myb-like domain-containing protein</fullName>
    </recommendedName>
</protein>
<feature type="non-terminal residue" evidence="2">
    <location>
        <position position="1"/>
    </location>
</feature>
<evidence type="ECO:0008006" key="4">
    <source>
        <dbReference type="Google" id="ProtNLM"/>
    </source>
</evidence>
<feature type="region of interest" description="Disordered" evidence="1">
    <location>
        <begin position="174"/>
        <end position="255"/>
    </location>
</feature>
<evidence type="ECO:0000313" key="2">
    <source>
        <dbReference type="EMBL" id="KAF7186487.1"/>
    </source>
</evidence>
<dbReference type="EMBL" id="JABCIY010000252">
    <property type="protein sequence ID" value="KAF7186487.1"/>
    <property type="molecule type" value="Genomic_DNA"/>
</dbReference>
<sequence>LVPDLESSLESDVEHRPKLRLGSQEVSANPGRICTSVEQAVVKQICMATTPKSASLTCPNLTGSPSELRSKSRLLLNINQSVPTANHQLHSIETSKPLNRKLNPLKPLRLQEAARMSAINLAPREHQMLLAIGKYINTSAVDWEALAGDLEYKSAKAARDKWYPLRDKLFGKQAAASTNGTATPGSKKKATPRKRKNSDDDGEGDATPSKKKIPKKASKNNQSGSDEDDEEKAKDSVVKSEPGREEGDDDGLDLI</sequence>
<keyword evidence="3" id="KW-1185">Reference proteome</keyword>
<organism evidence="2 3">
    <name type="scientific">Pseudocercospora fuligena</name>
    <dbReference type="NCBI Taxonomy" id="685502"/>
    <lineage>
        <taxon>Eukaryota</taxon>
        <taxon>Fungi</taxon>
        <taxon>Dikarya</taxon>
        <taxon>Ascomycota</taxon>
        <taxon>Pezizomycotina</taxon>
        <taxon>Dothideomycetes</taxon>
        <taxon>Dothideomycetidae</taxon>
        <taxon>Mycosphaerellales</taxon>
        <taxon>Mycosphaerellaceae</taxon>
        <taxon>Pseudocercospora</taxon>
    </lineage>
</organism>
<evidence type="ECO:0000313" key="3">
    <source>
        <dbReference type="Proteomes" id="UP000660729"/>
    </source>
</evidence>
<name>A0A8H6R9T7_9PEZI</name>
<feature type="compositionally biased region" description="Basic and acidic residues" evidence="1">
    <location>
        <begin position="231"/>
        <end position="245"/>
    </location>
</feature>
<feature type="compositionally biased region" description="Basic residues" evidence="1">
    <location>
        <begin position="186"/>
        <end position="196"/>
    </location>
</feature>
<feature type="non-terminal residue" evidence="2">
    <location>
        <position position="255"/>
    </location>
</feature>
<comment type="caution">
    <text evidence="2">The sequence shown here is derived from an EMBL/GenBank/DDBJ whole genome shotgun (WGS) entry which is preliminary data.</text>
</comment>
<accession>A0A8H6R9T7</accession>
<evidence type="ECO:0000256" key="1">
    <source>
        <dbReference type="SAM" id="MobiDB-lite"/>
    </source>
</evidence>
<feature type="compositionally biased region" description="Acidic residues" evidence="1">
    <location>
        <begin position="246"/>
        <end position="255"/>
    </location>
</feature>
<proteinExistence type="predicted"/>